<dbReference type="EMBL" id="AWWV01011867">
    <property type="protein sequence ID" value="OMO70055.1"/>
    <property type="molecule type" value="Genomic_DNA"/>
</dbReference>
<accession>A0A1R3HID1</accession>
<feature type="region of interest" description="Disordered" evidence="1">
    <location>
        <begin position="141"/>
        <end position="201"/>
    </location>
</feature>
<organism evidence="3 4">
    <name type="scientific">Corchorus capsularis</name>
    <name type="common">Jute</name>
    <dbReference type="NCBI Taxonomy" id="210143"/>
    <lineage>
        <taxon>Eukaryota</taxon>
        <taxon>Viridiplantae</taxon>
        <taxon>Streptophyta</taxon>
        <taxon>Embryophyta</taxon>
        <taxon>Tracheophyta</taxon>
        <taxon>Spermatophyta</taxon>
        <taxon>Magnoliopsida</taxon>
        <taxon>eudicotyledons</taxon>
        <taxon>Gunneridae</taxon>
        <taxon>Pentapetalae</taxon>
        <taxon>rosids</taxon>
        <taxon>malvids</taxon>
        <taxon>Malvales</taxon>
        <taxon>Malvaceae</taxon>
        <taxon>Grewioideae</taxon>
        <taxon>Apeibeae</taxon>
        <taxon>Corchorus</taxon>
    </lineage>
</organism>
<evidence type="ECO:0000256" key="2">
    <source>
        <dbReference type="SAM" id="Phobius"/>
    </source>
</evidence>
<comment type="caution">
    <text evidence="3">The sequence shown here is derived from an EMBL/GenBank/DDBJ whole genome shotgun (WGS) entry which is preliminary data.</text>
</comment>
<gene>
    <name evidence="3" type="ORF">CCACVL1_19125</name>
</gene>
<evidence type="ECO:0000313" key="4">
    <source>
        <dbReference type="Proteomes" id="UP000188268"/>
    </source>
</evidence>
<dbReference type="AlphaFoldDB" id="A0A1R3HID1"/>
<dbReference type="Gramene" id="OMO70055">
    <property type="protein sequence ID" value="OMO70055"/>
    <property type="gene ID" value="CCACVL1_19125"/>
</dbReference>
<dbReference type="Proteomes" id="UP000188268">
    <property type="component" value="Unassembled WGS sequence"/>
</dbReference>
<evidence type="ECO:0000313" key="3">
    <source>
        <dbReference type="EMBL" id="OMO70055.1"/>
    </source>
</evidence>
<name>A0A1R3HID1_COCAP</name>
<keyword evidence="2" id="KW-0812">Transmembrane</keyword>
<keyword evidence="2" id="KW-0472">Membrane</keyword>
<keyword evidence="2" id="KW-1133">Transmembrane helix</keyword>
<reference evidence="3 4" key="1">
    <citation type="submission" date="2013-09" db="EMBL/GenBank/DDBJ databases">
        <title>Corchorus capsularis genome sequencing.</title>
        <authorList>
            <person name="Alam M."/>
            <person name="Haque M.S."/>
            <person name="Islam M.S."/>
            <person name="Emdad E.M."/>
            <person name="Islam M.M."/>
            <person name="Ahmed B."/>
            <person name="Halim A."/>
            <person name="Hossen Q.M.M."/>
            <person name="Hossain M.Z."/>
            <person name="Ahmed R."/>
            <person name="Khan M.M."/>
            <person name="Islam R."/>
            <person name="Rashid M.M."/>
            <person name="Khan S.A."/>
            <person name="Rahman M.S."/>
            <person name="Alam M."/>
        </authorList>
    </citation>
    <scope>NUCLEOTIDE SEQUENCE [LARGE SCALE GENOMIC DNA]</scope>
    <source>
        <strain evidence="4">cv. CVL-1</strain>
        <tissue evidence="3">Whole seedling</tissue>
    </source>
</reference>
<protein>
    <submittedName>
        <fullName evidence="3">Zn-binding protein Push (ISS)</fullName>
    </submittedName>
</protein>
<keyword evidence="4" id="KW-1185">Reference proteome</keyword>
<sequence>MDSLSGCRRQSPMLLEDVPICELLYDVPICDGSHPSESSQQFRSPPISHVHSSISYPLEVGCIAPSGSESASVMCRVLSNTKSDSVLDDASLIDAPVLPRTGLPPRCIRDANVILPPAVHAHTICGQPDSSLLDVSTPKRFGRKAGPSSVTPDCLKPHLAGRMPTRAPKSRRSSRLLPDQFPSDIATDSAHPPPNGCPVIHDGGSLNPSSSQCPLPCALAGTIVLRMQLGCCRTPPSPILLRNPSMMDPLLLLRVNSVSAIILLYHAYVFIVFSPSCLRSLFFPLISPFPFKCIPSLTVIW</sequence>
<evidence type="ECO:0000256" key="1">
    <source>
        <dbReference type="SAM" id="MobiDB-lite"/>
    </source>
</evidence>
<feature type="transmembrane region" description="Helical" evidence="2">
    <location>
        <begin position="251"/>
        <end position="273"/>
    </location>
</feature>
<proteinExistence type="predicted"/>